<dbReference type="InterPro" id="IPR040442">
    <property type="entry name" value="Pyrv_kinase-like_dom_sf"/>
</dbReference>
<evidence type="ECO:0000256" key="3">
    <source>
        <dbReference type="ARBA" id="ARBA00023239"/>
    </source>
</evidence>
<dbReference type="InterPro" id="IPR050251">
    <property type="entry name" value="HpcH-HpaI_aldolase"/>
</dbReference>
<name>A0A0F9AJP6_9ZZZZ</name>
<evidence type="ECO:0000256" key="1">
    <source>
        <dbReference type="ARBA" id="ARBA00005568"/>
    </source>
</evidence>
<dbReference type="GO" id="GO:0016832">
    <property type="term" value="F:aldehyde-lyase activity"/>
    <property type="evidence" value="ECO:0007669"/>
    <property type="project" value="TreeGrafter"/>
</dbReference>
<evidence type="ECO:0000313" key="5">
    <source>
        <dbReference type="EMBL" id="KKK72366.1"/>
    </source>
</evidence>
<keyword evidence="2" id="KW-0479">Metal-binding</keyword>
<dbReference type="InterPro" id="IPR005000">
    <property type="entry name" value="Aldolase/citrate-lyase_domain"/>
</dbReference>
<sequence>STMMVREPGLGAGSVVTLHPRAVASIFFSCYYFVNAQGDKGTKRMEPLIEKLRNREKIFATTLVSIHWSGIIEIFKNDILDFLILDLEHGSYSIESVENLLRTARAHELCVIVRAADTLYHLLSSCLDAGAQGLLVPRVETAEQAREAVASVHFPPQGRKGFGGFSLVRDWKGVEEFNSRSIVLLQIESRRGIDNLDNILEVERVSGIIVGPSDLSIDLGIPLQFEHPQLVEAIDRVLAVTTARKLSCGIYCATEQLISFWHGRGMNILWSGCATDFIYRGYSELCSFVETLE</sequence>
<feature type="non-terminal residue" evidence="5">
    <location>
        <position position="1"/>
    </location>
</feature>
<dbReference type="PANTHER" id="PTHR30502">
    <property type="entry name" value="2-KETO-3-DEOXY-L-RHAMNONATE ALDOLASE"/>
    <property type="match status" value="1"/>
</dbReference>
<dbReference type="SUPFAM" id="SSF51621">
    <property type="entry name" value="Phosphoenolpyruvate/pyruvate domain"/>
    <property type="match status" value="1"/>
</dbReference>
<keyword evidence="3" id="KW-0456">Lyase</keyword>
<reference evidence="5" key="1">
    <citation type="journal article" date="2015" name="Nature">
        <title>Complex archaea that bridge the gap between prokaryotes and eukaryotes.</title>
        <authorList>
            <person name="Spang A."/>
            <person name="Saw J.H."/>
            <person name="Jorgensen S.L."/>
            <person name="Zaremba-Niedzwiedzka K."/>
            <person name="Martijn J."/>
            <person name="Lind A.E."/>
            <person name="van Eijk R."/>
            <person name="Schleper C."/>
            <person name="Guy L."/>
            <person name="Ettema T.J."/>
        </authorList>
    </citation>
    <scope>NUCLEOTIDE SEQUENCE</scope>
</reference>
<evidence type="ECO:0000256" key="2">
    <source>
        <dbReference type="ARBA" id="ARBA00022723"/>
    </source>
</evidence>
<dbReference type="Gene3D" id="3.20.20.60">
    <property type="entry name" value="Phosphoenolpyruvate-binding domains"/>
    <property type="match status" value="1"/>
</dbReference>
<dbReference type="GO" id="GO:0046872">
    <property type="term" value="F:metal ion binding"/>
    <property type="evidence" value="ECO:0007669"/>
    <property type="project" value="UniProtKB-KW"/>
</dbReference>
<gene>
    <name evidence="5" type="ORF">LCGC14_2904580</name>
</gene>
<dbReference type="InterPro" id="IPR015813">
    <property type="entry name" value="Pyrv/PenolPyrv_kinase-like_dom"/>
</dbReference>
<proteinExistence type="inferred from homology"/>
<organism evidence="5">
    <name type="scientific">marine sediment metagenome</name>
    <dbReference type="NCBI Taxonomy" id="412755"/>
    <lineage>
        <taxon>unclassified sequences</taxon>
        <taxon>metagenomes</taxon>
        <taxon>ecological metagenomes</taxon>
    </lineage>
</organism>
<dbReference type="GO" id="GO:0005737">
    <property type="term" value="C:cytoplasm"/>
    <property type="evidence" value="ECO:0007669"/>
    <property type="project" value="TreeGrafter"/>
</dbReference>
<evidence type="ECO:0000259" key="4">
    <source>
        <dbReference type="Pfam" id="PF03328"/>
    </source>
</evidence>
<comment type="similarity">
    <text evidence="1">Belongs to the HpcH/HpaI aldolase family.</text>
</comment>
<dbReference type="EMBL" id="LAZR01057290">
    <property type="protein sequence ID" value="KKK72366.1"/>
    <property type="molecule type" value="Genomic_DNA"/>
</dbReference>
<dbReference type="PANTHER" id="PTHR30502:SF0">
    <property type="entry name" value="PHOSPHOENOLPYRUVATE CARBOXYLASE FAMILY PROTEIN"/>
    <property type="match status" value="1"/>
</dbReference>
<feature type="domain" description="HpcH/HpaI aldolase/citrate lyase" evidence="4">
    <location>
        <begin position="72"/>
        <end position="246"/>
    </location>
</feature>
<dbReference type="Pfam" id="PF03328">
    <property type="entry name" value="HpcH_HpaI"/>
    <property type="match status" value="1"/>
</dbReference>
<protein>
    <recommendedName>
        <fullName evidence="4">HpcH/HpaI aldolase/citrate lyase domain-containing protein</fullName>
    </recommendedName>
</protein>
<dbReference type="AlphaFoldDB" id="A0A0F9AJP6"/>
<accession>A0A0F9AJP6</accession>
<comment type="caution">
    <text evidence="5">The sequence shown here is derived from an EMBL/GenBank/DDBJ whole genome shotgun (WGS) entry which is preliminary data.</text>
</comment>